<evidence type="ECO:0000259" key="1">
    <source>
        <dbReference type="Pfam" id="PF06032"/>
    </source>
</evidence>
<dbReference type="InterPro" id="IPR024071">
    <property type="entry name" value="S-Me-THD_C_sf"/>
</dbReference>
<sequence length="353" mass="36854">MAKIILDQAMMEAAVYGGAVLGGGGGGWIEDGMETGRLALEVGSPVLVTADEMNDADLLATVALVGAPAAENQYVKPMHYVRALQLLEKTIGQPIKGIITNENGAGTTVNGWFQAAVTGLPVIDLPCNGRAHPTGSMGAMNLHEVEGYISHQAAVGGKDELYHEVCVSGQLQQAAGLVRKVSVETGGLVVVARNPISVGYAREHGAPGAISQAIEVGQALLGAKGEAAIEAVCRKLGGRIVTAGSVDECELTTAGGFDVGRVVISGHEMTFWNEYMTLEHKGERLGTFPDLIMTLDANTAKPIVSAEIEKGQQIAVIHVPKENLLLSATMRNKQLLAAVEGAVGKQILPYLFG</sequence>
<accession>A0A4Y3PGW1</accession>
<evidence type="ECO:0000259" key="2">
    <source>
        <dbReference type="Pfam" id="PF20906"/>
    </source>
</evidence>
<dbReference type="InterPro" id="IPR027479">
    <property type="entry name" value="S-Me-THD_N_sf"/>
</dbReference>
<dbReference type="Gene3D" id="2.40.390.10">
    <property type="entry name" value="CV3147-like"/>
    <property type="match status" value="1"/>
</dbReference>
<feature type="domain" description="S-Me-THD-like C-terminal" evidence="2">
    <location>
        <begin position="174"/>
        <end position="325"/>
    </location>
</feature>
<protein>
    <recommendedName>
        <fullName evidence="5">OsrF</fullName>
    </recommendedName>
</protein>
<dbReference type="AlphaFoldDB" id="A0A4Y3PGW1"/>
<dbReference type="SUPFAM" id="SSF160991">
    <property type="entry name" value="CV3147-like"/>
    <property type="match status" value="1"/>
</dbReference>
<dbReference type="Pfam" id="PF06032">
    <property type="entry name" value="S-Me-THD_N"/>
    <property type="match status" value="1"/>
</dbReference>
<proteinExistence type="predicted"/>
<gene>
    <name evidence="3" type="ORF">BPA01_00480</name>
</gene>
<name>A0A4Y3PGW1_BREPA</name>
<organism evidence="3 4">
    <name type="scientific">Brevibacillus parabrevis</name>
    <dbReference type="NCBI Taxonomy" id="54914"/>
    <lineage>
        <taxon>Bacteria</taxon>
        <taxon>Bacillati</taxon>
        <taxon>Bacillota</taxon>
        <taxon>Bacilli</taxon>
        <taxon>Bacillales</taxon>
        <taxon>Paenibacillaceae</taxon>
        <taxon>Brevibacillus</taxon>
    </lineage>
</organism>
<feature type="domain" description="S-Me-THD N-terminal" evidence="1">
    <location>
        <begin position="15"/>
        <end position="146"/>
    </location>
</feature>
<dbReference type="Pfam" id="PF20906">
    <property type="entry name" value="S-Me-THD_C"/>
    <property type="match status" value="1"/>
</dbReference>
<reference evidence="3 4" key="1">
    <citation type="submission" date="2019-06" db="EMBL/GenBank/DDBJ databases">
        <title>Whole genome shotgun sequence of Brevibacillus parabrevis NBRC 12334.</title>
        <authorList>
            <person name="Hosoyama A."/>
            <person name="Uohara A."/>
            <person name="Ohji S."/>
            <person name="Ichikawa N."/>
        </authorList>
    </citation>
    <scope>NUCLEOTIDE SEQUENCE [LARGE SCALE GENOMIC DNA]</scope>
    <source>
        <strain evidence="3 4">NBRC 12334</strain>
    </source>
</reference>
<evidence type="ECO:0000313" key="4">
    <source>
        <dbReference type="Proteomes" id="UP000316882"/>
    </source>
</evidence>
<dbReference type="Proteomes" id="UP000316882">
    <property type="component" value="Unassembled WGS sequence"/>
</dbReference>
<dbReference type="EMBL" id="BJMH01000001">
    <property type="protein sequence ID" value="GEB30468.1"/>
    <property type="molecule type" value="Genomic_DNA"/>
</dbReference>
<keyword evidence="4" id="KW-1185">Reference proteome</keyword>
<dbReference type="Gene3D" id="3.40.1610.10">
    <property type="entry name" value="CV3147-like domain"/>
    <property type="match status" value="1"/>
</dbReference>
<comment type="caution">
    <text evidence="3">The sequence shown here is derived from an EMBL/GenBank/DDBJ whole genome shotgun (WGS) entry which is preliminary data.</text>
</comment>
<dbReference type="InterPro" id="IPR010318">
    <property type="entry name" value="S-Me-THD_N"/>
</dbReference>
<dbReference type="InterPro" id="IPR048350">
    <property type="entry name" value="S-Me-THD-like_C"/>
</dbReference>
<dbReference type="RefSeq" id="WP_122962768.1">
    <property type="nucleotide sequence ID" value="NZ_BJMH01000001.1"/>
</dbReference>
<evidence type="ECO:0008006" key="5">
    <source>
        <dbReference type="Google" id="ProtNLM"/>
    </source>
</evidence>
<evidence type="ECO:0000313" key="3">
    <source>
        <dbReference type="EMBL" id="GEB30468.1"/>
    </source>
</evidence>